<dbReference type="AlphaFoldDB" id="Q2IIT7"/>
<evidence type="ECO:0000313" key="1">
    <source>
        <dbReference type="EMBL" id="ABC81570.1"/>
    </source>
</evidence>
<reference evidence="1 2" key="1">
    <citation type="submission" date="2006-01" db="EMBL/GenBank/DDBJ databases">
        <title>Complete sequence of Anaeromyxobacter dehalogenans 2CP-C.</title>
        <authorList>
            <consortium name="US DOE Joint Genome Institute"/>
            <person name="Copeland A."/>
            <person name="Lucas S."/>
            <person name="Lapidus A."/>
            <person name="Barry K."/>
            <person name="Detter J.C."/>
            <person name="Glavina T."/>
            <person name="Hammon N."/>
            <person name="Israni S."/>
            <person name="Pitluck S."/>
            <person name="Brettin T."/>
            <person name="Bruce D."/>
            <person name="Han C."/>
            <person name="Tapia R."/>
            <person name="Gilna P."/>
            <person name="Kiss H."/>
            <person name="Schmutz J."/>
            <person name="Larimer F."/>
            <person name="Land M."/>
            <person name="Kyrpides N."/>
            <person name="Anderson I."/>
            <person name="Sanford R.A."/>
            <person name="Ritalahti K.M."/>
            <person name="Thomas H.S."/>
            <person name="Kirby J.R."/>
            <person name="Zhulin I.B."/>
            <person name="Loeffler F.E."/>
            <person name="Richardson P."/>
        </authorList>
    </citation>
    <scope>NUCLEOTIDE SEQUENCE [LARGE SCALE GENOMIC DNA]</scope>
    <source>
        <strain evidence="1 2">2CP-C</strain>
    </source>
</reference>
<dbReference type="HOGENOM" id="CLU_1412587_0_0_7"/>
<name>Q2IIT7_ANADE</name>
<proteinExistence type="predicted"/>
<dbReference type="RefSeq" id="WP_011420853.1">
    <property type="nucleotide sequence ID" value="NC_007760.1"/>
</dbReference>
<accession>Q2IIT7</accession>
<protein>
    <submittedName>
        <fullName evidence="1">Uncharacterized protein</fullName>
    </submittedName>
</protein>
<dbReference type="EMBL" id="CP000251">
    <property type="protein sequence ID" value="ABC81570.1"/>
    <property type="molecule type" value="Genomic_DNA"/>
</dbReference>
<gene>
    <name evidence="1" type="ordered locus">Adeh_1797</name>
</gene>
<dbReference type="KEGG" id="ade:Adeh_1797"/>
<dbReference type="STRING" id="290397.Adeh_1797"/>
<organism evidence="1 2">
    <name type="scientific">Anaeromyxobacter dehalogenans (strain 2CP-C)</name>
    <dbReference type="NCBI Taxonomy" id="290397"/>
    <lineage>
        <taxon>Bacteria</taxon>
        <taxon>Pseudomonadati</taxon>
        <taxon>Myxococcota</taxon>
        <taxon>Myxococcia</taxon>
        <taxon>Myxococcales</taxon>
        <taxon>Cystobacterineae</taxon>
        <taxon>Anaeromyxobacteraceae</taxon>
        <taxon>Anaeromyxobacter</taxon>
    </lineage>
</organism>
<dbReference type="Proteomes" id="UP000001935">
    <property type="component" value="Chromosome"/>
</dbReference>
<evidence type="ECO:0000313" key="2">
    <source>
        <dbReference type="Proteomes" id="UP000001935"/>
    </source>
</evidence>
<sequence length="192" mass="20596">MPAPTKPDPRTELALTRERLSDLGQKFPQANAAVSAAAVAAERAKVELDLRPDDKDARKAADAAAERFEEVVGERDTILEAIERLRKHENTLAAMVAAETTADMAQAQAAARKANADAVRAGAPAVLAWVGRIILDSELAGRQVANLGQLIAEYLTGSFQHSSLSSGYQQGINAAWAESRRLREALERGEVL</sequence>